<organism evidence="1">
    <name type="scientific">Oryza punctata</name>
    <name type="common">Red rice</name>
    <dbReference type="NCBI Taxonomy" id="4537"/>
    <lineage>
        <taxon>Eukaryota</taxon>
        <taxon>Viridiplantae</taxon>
        <taxon>Streptophyta</taxon>
        <taxon>Embryophyta</taxon>
        <taxon>Tracheophyta</taxon>
        <taxon>Spermatophyta</taxon>
        <taxon>Magnoliopsida</taxon>
        <taxon>Liliopsida</taxon>
        <taxon>Poales</taxon>
        <taxon>Poaceae</taxon>
        <taxon>BOP clade</taxon>
        <taxon>Oryzoideae</taxon>
        <taxon>Oryzeae</taxon>
        <taxon>Oryzinae</taxon>
        <taxon>Oryza</taxon>
    </lineage>
</organism>
<accession>A0A0E0JJC4</accession>
<keyword evidence="2" id="KW-1185">Reference proteome</keyword>
<protein>
    <submittedName>
        <fullName evidence="1">Uncharacterized protein</fullName>
    </submittedName>
</protein>
<dbReference type="AlphaFoldDB" id="A0A0E0JJC4"/>
<dbReference type="Proteomes" id="UP000026962">
    <property type="component" value="Chromosome 1"/>
</dbReference>
<proteinExistence type="predicted"/>
<dbReference type="HOGENOM" id="CLU_967676_0_0_1"/>
<reference evidence="1" key="2">
    <citation type="submission" date="2018-05" db="EMBL/GenBank/DDBJ databases">
        <title>OpunRS2 (Oryza punctata Reference Sequence Version 2).</title>
        <authorList>
            <person name="Zhang J."/>
            <person name="Kudrna D."/>
            <person name="Lee S."/>
            <person name="Talag J."/>
            <person name="Welchert J."/>
            <person name="Wing R.A."/>
        </authorList>
    </citation>
    <scope>NUCLEOTIDE SEQUENCE [LARGE SCALE GENOMIC DNA]</scope>
</reference>
<sequence length="288" mass="32233">MHVMVRLRDADLYALTDSGSNHTFLSQDAATVPGADTAAGLLAAVGCTHGPRPKASFWAALLFFLVGRHRQQPKLHHVSPELHRYRCCHPSRHATDREGGGGRWKSSSRLPMEKVLGFELHRYQPRASSPPLPSSISSLRQERGRREMEWEGAKKWMGSPNIGSGLLRRGDDAGPKAVLLPGFADVAAVSMGPMRPHMSAAGNRWGEKWWLTTASWPCAREERLSSAKSAEKRNRKGSWHIVPSGHIVVMCQPHHRDWREDLQECPCVHMKRMSDAESRERCTMVGDR</sequence>
<evidence type="ECO:0000313" key="2">
    <source>
        <dbReference type="Proteomes" id="UP000026962"/>
    </source>
</evidence>
<dbReference type="EnsemblPlants" id="OPUNC01G17730.1">
    <property type="protein sequence ID" value="OPUNC01G17730.1"/>
    <property type="gene ID" value="OPUNC01G17730"/>
</dbReference>
<name>A0A0E0JJC4_ORYPU</name>
<dbReference type="Gramene" id="OPUNC01G17730.1">
    <property type="protein sequence ID" value="OPUNC01G17730.1"/>
    <property type="gene ID" value="OPUNC01G17730"/>
</dbReference>
<reference evidence="1" key="1">
    <citation type="submission" date="2015-04" db="UniProtKB">
        <authorList>
            <consortium name="EnsemblPlants"/>
        </authorList>
    </citation>
    <scope>IDENTIFICATION</scope>
</reference>
<evidence type="ECO:0000313" key="1">
    <source>
        <dbReference type="EnsemblPlants" id="OPUNC01G17730.1"/>
    </source>
</evidence>